<dbReference type="InterPro" id="IPR006533">
    <property type="entry name" value="T6SS_Vgr_RhsGE"/>
</dbReference>
<protein>
    <submittedName>
        <fullName evidence="3">Rhs element Vgr protein</fullName>
    </submittedName>
</protein>
<evidence type="ECO:0000256" key="1">
    <source>
        <dbReference type="SAM" id="MobiDB-lite"/>
    </source>
</evidence>
<feature type="region of interest" description="Disordered" evidence="1">
    <location>
        <begin position="223"/>
        <end position="253"/>
    </location>
</feature>
<dbReference type="Gene3D" id="2.40.50.230">
    <property type="entry name" value="Gp5 N-terminal domain"/>
    <property type="match status" value="1"/>
</dbReference>
<evidence type="ECO:0000313" key="3">
    <source>
        <dbReference type="EMBL" id="SDU58292.1"/>
    </source>
</evidence>
<evidence type="ECO:0000313" key="4">
    <source>
        <dbReference type="Proteomes" id="UP000199608"/>
    </source>
</evidence>
<dbReference type="InterPro" id="IPR006531">
    <property type="entry name" value="Gp5/Vgr_OB"/>
</dbReference>
<dbReference type="RefSeq" id="WP_092237545.1">
    <property type="nucleotide sequence ID" value="NZ_FNLL01000014.1"/>
</dbReference>
<proteinExistence type="predicted"/>
<name>A0A1H2JPJ2_9BACT</name>
<dbReference type="Proteomes" id="UP000199608">
    <property type="component" value="Unassembled WGS sequence"/>
</dbReference>
<reference evidence="4" key="1">
    <citation type="submission" date="2016-10" db="EMBL/GenBank/DDBJ databases">
        <authorList>
            <person name="Varghese N."/>
            <person name="Submissions S."/>
        </authorList>
    </citation>
    <scope>NUCLEOTIDE SEQUENCE [LARGE SCALE GENOMIC DNA]</scope>
    <source>
        <strain evidence="4">DSM 3384</strain>
    </source>
</reference>
<evidence type="ECO:0000259" key="2">
    <source>
        <dbReference type="Pfam" id="PF04717"/>
    </source>
</evidence>
<dbReference type="NCBIfam" id="TIGR01646">
    <property type="entry name" value="vgr_GE"/>
    <property type="match status" value="1"/>
</dbReference>
<feature type="domain" description="Gp5/Type VI secretion system Vgr protein OB-fold" evidence="2">
    <location>
        <begin position="377"/>
        <end position="451"/>
    </location>
</feature>
<dbReference type="EMBL" id="FNLL01000014">
    <property type="protein sequence ID" value="SDU58292.1"/>
    <property type="molecule type" value="Genomic_DNA"/>
</dbReference>
<organism evidence="3 4">
    <name type="scientific">Desulfobacula phenolica</name>
    <dbReference type="NCBI Taxonomy" id="90732"/>
    <lineage>
        <taxon>Bacteria</taxon>
        <taxon>Pseudomonadati</taxon>
        <taxon>Thermodesulfobacteriota</taxon>
        <taxon>Desulfobacteria</taxon>
        <taxon>Desulfobacterales</taxon>
        <taxon>Desulfobacteraceae</taxon>
        <taxon>Desulfobacula</taxon>
    </lineage>
</organism>
<dbReference type="SUPFAM" id="SSF69279">
    <property type="entry name" value="Phage tail proteins"/>
    <property type="match status" value="1"/>
</dbReference>
<gene>
    <name evidence="3" type="ORF">SAMN04487931_11415</name>
</gene>
<dbReference type="SUPFAM" id="SSF69349">
    <property type="entry name" value="Phage fibre proteins"/>
    <property type="match status" value="1"/>
</dbReference>
<dbReference type="SUPFAM" id="SSF69255">
    <property type="entry name" value="gp5 N-terminal domain-like"/>
    <property type="match status" value="1"/>
</dbReference>
<sequence>MAISPKIEGSGIVSLSISCNGNEMDGTRKIISLTVDKRVNQVPKARIVLADGDIANGDFPVSNSDEFKPGSEIVIDAGYEQETETIFKGIVIKHGIRIGNNNQAQLIIECRDKSVKMTIGRKNANYTEKKDSDIIANLIQGYEGLSQEIENTETTYKELVQYYCTDWDFMLSRAEANGLIVIVDDGKISVTSPKTDAEAQLKISYGTDIISFDAQMDARTQVSQVTGTTWDPSSQKAVEQEGSQPELNTQGDLSSSDLAGVIGLDTLNIQAAAPLDQTGLKTWADAHMLRAGLARIRGRIQFQGSAKAKPGGILTLDKLGNRFNGDVFISSATHSFPTGNWITEVEFGLDPDLFTRKPDIIYPLASGLLPGVEGLQIGIVKQLSDDPEKEHKVQVSVPVMKNETQGVWARIAKFYGSNGIGSFFMPEIGDEVVLGYFNNDPCHPVILGSLYSSKNPPPYTIDDDNFFKAVVTRSELKLEFNDDKKIITIETPSGNKIILSDEDKSISILDQNSNKIVLNSSGIKMESPKDIEVSAKGKIKMAGAMGVEIGSDMDIKLEGLNINSTAKVSLAAKANASAELSASGNTTIKGAMVMIN</sequence>
<dbReference type="AlphaFoldDB" id="A0A1H2JPJ2"/>
<accession>A0A1H2JPJ2</accession>
<dbReference type="PROSITE" id="PS51257">
    <property type="entry name" value="PROKAR_LIPOPROTEIN"/>
    <property type="match status" value="1"/>
</dbReference>
<dbReference type="Pfam" id="PF04717">
    <property type="entry name" value="Phage_base_V"/>
    <property type="match status" value="1"/>
</dbReference>
<keyword evidence="4" id="KW-1185">Reference proteome</keyword>
<dbReference type="InterPro" id="IPR037026">
    <property type="entry name" value="Vgr_OB-fold_dom_sf"/>
</dbReference>